<dbReference type="SMART" id="SM00636">
    <property type="entry name" value="Glyco_18"/>
    <property type="match status" value="1"/>
</dbReference>
<reference evidence="3" key="1">
    <citation type="submission" date="2023-09" db="UniProtKB">
        <authorList>
            <consortium name="Ensembl"/>
        </authorList>
    </citation>
    <scope>IDENTIFICATION</scope>
</reference>
<dbReference type="Ensembl" id="ENSSPAT00000023928.1">
    <property type="protein sequence ID" value="ENSSPAP00000023549.1"/>
    <property type="gene ID" value="ENSSPAG00000017169.1"/>
</dbReference>
<keyword evidence="1" id="KW-1133">Transmembrane helix</keyword>
<sequence length="361" mass="40863">AGKVLFLAVSYLQILIFHTIVLSWPQYRPFPPIFMPIGIHMCLCIHRLYVLAKKNTFKKKKNPSDNNGWNFGSAGFSQMVSNPCDGLDSGWEYSANRGSPRGDKRIKYFISADIKQEMRAAFENEAKRSNKARFLMSAAVSAGKDTIDSAYQIPETPDMINVMTHDFHILWGPVSRQYISNSFFPNFAMNYWESQEARAEKLIVGFPTYGNIHTSEPSAGELAYPKVCFLVTTIELWKQAQDVPYAYKGNQWVGCDNIKSFQIKVDWLMKSKFGENVEKKKNSLINVLQKAKYNPLPATSSGGSSSSGDTNSMDCRFNPGKANGCRTNKNQIYSCSGEKSYYKRWTADLDFDSSCFCHSWP</sequence>
<proteinExistence type="predicted"/>
<dbReference type="SUPFAM" id="SSF54556">
    <property type="entry name" value="Chitinase insertion domain"/>
    <property type="match status" value="1"/>
</dbReference>
<dbReference type="InterPro" id="IPR011583">
    <property type="entry name" value="Chitinase_II/V-like_cat"/>
</dbReference>
<name>A0A3B5B0F2_9TELE</name>
<evidence type="ECO:0000256" key="1">
    <source>
        <dbReference type="SAM" id="Phobius"/>
    </source>
</evidence>
<dbReference type="GeneTree" id="ENSGT00940000165936"/>
<dbReference type="Gene3D" id="3.10.50.10">
    <property type="match status" value="1"/>
</dbReference>
<dbReference type="PANTHER" id="PTHR11177">
    <property type="entry name" value="CHITINASE"/>
    <property type="match status" value="1"/>
</dbReference>
<dbReference type="InterPro" id="IPR001223">
    <property type="entry name" value="Glyco_hydro18_cat"/>
</dbReference>
<organism evidence="3">
    <name type="scientific">Stegastes partitus</name>
    <name type="common">bicolor damselfish</name>
    <dbReference type="NCBI Taxonomy" id="144197"/>
    <lineage>
        <taxon>Eukaryota</taxon>
        <taxon>Metazoa</taxon>
        <taxon>Chordata</taxon>
        <taxon>Craniata</taxon>
        <taxon>Vertebrata</taxon>
        <taxon>Euteleostomi</taxon>
        <taxon>Actinopterygii</taxon>
        <taxon>Neopterygii</taxon>
        <taxon>Teleostei</taxon>
        <taxon>Neoteleostei</taxon>
        <taxon>Acanthomorphata</taxon>
        <taxon>Ovalentaria</taxon>
        <taxon>Pomacentridae</taxon>
        <taxon>Stegastes</taxon>
    </lineage>
</organism>
<feature type="transmembrane region" description="Helical" evidence="1">
    <location>
        <begin position="33"/>
        <end position="52"/>
    </location>
</feature>
<evidence type="ECO:0000259" key="2">
    <source>
        <dbReference type="PROSITE" id="PS51910"/>
    </source>
</evidence>
<dbReference type="InterPro" id="IPR050314">
    <property type="entry name" value="Glycosyl_Hydrlase_18"/>
</dbReference>
<dbReference type="SUPFAM" id="SSF51445">
    <property type="entry name" value="(Trans)glycosidases"/>
    <property type="match status" value="1"/>
</dbReference>
<dbReference type="STRING" id="144197.ENSSPAP00000023549"/>
<keyword evidence="1" id="KW-0472">Membrane</keyword>
<dbReference type="InterPro" id="IPR029070">
    <property type="entry name" value="Chitinase_insertion_sf"/>
</dbReference>
<dbReference type="PANTHER" id="PTHR11177:SF405">
    <property type="entry name" value="CHITINASE"/>
    <property type="match status" value="1"/>
</dbReference>
<dbReference type="GO" id="GO:0005576">
    <property type="term" value="C:extracellular region"/>
    <property type="evidence" value="ECO:0007669"/>
    <property type="project" value="TreeGrafter"/>
</dbReference>
<dbReference type="Pfam" id="PF00704">
    <property type="entry name" value="Glyco_hydro_18"/>
    <property type="match status" value="1"/>
</dbReference>
<dbReference type="InterPro" id="IPR017853">
    <property type="entry name" value="GH"/>
</dbReference>
<dbReference type="Gene3D" id="3.20.20.80">
    <property type="entry name" value="Glycosidases"/>
    <property type="match status" value="2"/>
</dbReference>
<dbReference type="GO" id="GO:0005975">
    <property type="term" value="P:carbohydrate metabolic process"/>
    <property type="evidence" value="ECO:0007669"/>
    <property type="project" value="InterPro"/>
</dbReference>
<protein>
    <recommendedName>
        <fullName evidence="2">GH18 domain-containing protein</fullName>
    </recommendedName>
</protein>
<dbReference type="PROSITE" id="PS51910">
    <property type="entry name" value="GH18_2"/>
    <property type="match status" value="1"/>
</dbReference>
<dbReference type="AlphaFoldDB" id="A0A3B5B0F2"/>
<evidence type="ECO:0000313" key="3">
    <source>
        <dbReference type="Ensembl" id="ENSSPAP00000023549.1"/>
    </source>
</evidence>
<keyword evidence="1" id="KW-0812">Transmembrane</keyword>
<dbReference type="GO" id="GO:0008061">
    <property type="term" value="F:chitin binding"/>
    <property type="evidence" value="ECO:0007669"/>
    <property type="project" value="InterPro"/>
</dbReference>
<accession>A0A3B5B0F2</accession>
<feature type="domain" description="GH18" evidence="2">
    <location>
        <begin position="1"/>
        <end position="295"/>
    </location>
</feature>